<dbReference type="AlphaFoldDB" id="A0A426XRK5"/>
<keyword evidence="1" id="KW-0732">Signal</keyword>
<proteinExistence type="predicted"/>
<feature type="signal peptide" evidence="1">
    <location>
        <begin position="1"/>
        <end position="20"/>
    </location>
</feature>
<organism evidence="2 3">
    <name type="scientific">Ensete ventricosum</name>
    <name type="common">Abyssinian banana</name>
    <name type="synonym">Musa ensete</name>
    <dbReference type="NCBI Taxonomy" id="4639"/>
    <lineage>
        <taxon>Eukaryota</taxon>
        <taxon>Viridiplantae</taxon>
        <taxon>Streptophyta</taxon>
        <taxon>Embryophyta</taxon>
        <taxon>Tracheophyta</taxon>
        <taxon>Spermatophyta</taxon>
        <taxon>Magnoliopsida</taxon>
        <taxon>Liliopsida</taxon>
        <taxon>Zingiberales</taxon>
        <taxon>Musaceae</taxon>
        <taxon>Ensete</taxon>
    </lineage>
</organism>
<feature type="chain" id="PRO_5019558472" evidence="1">
    <location>
        <begin position="21"/>
        <end position="194"/>
    </location>
</feature>
<protein>
    <submittedName>
        <fullName evidence="2">Uncharacterized protein</fullName>
    </submittedName>
</protein>
<evidence type="ECO:0000313" key="2">
    <source>
        <dbReference type="EMBL" id="RRT42118.1"/>
    </source>
</evidence>
<dbReference type="Proteomes" id="UP000287651">
    <property type="component" value="Unassembled WGS sequence"/>
</dbReference>
<dbReference type="EMBL" id="AMZH03018061">
    <property type="protein sequence ID" value="RRT42118.1"/>
    <property type="molecule type" value="Genomic_DNA"/>
</dbReference>
<sequence>VFLSFFLLFLFFFFFRFSPSIEPISPSIDPISPSIDCRQSKSTADSRFLPQSAADGRNRPPTVGFWRYCPVAGGPRTGNLADRMYRPYQAVHVLEANERKVGLVRFIPIDNEREEELDNKGVNQVVSKKVIKQKKQTVNKPDKLCSCPQVGLYLSFDMPKPPGYCEGKGKWVGKAVGYEGIMFGLMMSPVKERR</sequence>
<evidence type="ECO:0000313" key="3">
    <source>
        <dbReference type="Proteomes" id="UP000287651"/>
    </source>
</evidence>
<comment type="caution">
    <text evidence="2">The sequence shown here is derived from an EMBL/GenBank/DDBJ whole genome shotgun (WGS) entry which is preliminary data.</text>
</comment>
<reference evidence="2 3" key="1">
    <citation type="journal article" date="2014" name="Agronomy (Basel)">
        <title>A Draft Genome Sequence for Ensete ventricosum, the Drought-Tolerant Tree Against Hunger.</title>
        <authorList>
            <person name="Harrison J."/>
            <person name="Moore K.A."/>
            <person name="Paszkiewicz K."/>
            <person name="Jones T."/>
            <person name="Grant M."/>
            <person name="Ambacheew D."/>
            <person name="Muzemil S."/>
            <person name="Studholme D.J."/>
        </authorList>
    </citation>
    <scope>NUCLEOTIDE SEQUENCE [LARGE SCALE GENOMIC DNA]</scope>
</reference>
<accession>A0A426XRK5</accession>
<feature type="non-terminal residue" evidence="2">
    <location>
        <position position="1"/>
    </location>
</feature>
<gene>
    <name evidence="2" type="ORF">B296_00045552</name>
</gene>
<name>A0A426XRK5_ENSVE</name>
<evidence type="ECO:0000256" key="1">
    <source>
        <dbReference type="SAM" id="SignalP"/>
    </source>
</evidence>